<dbReference type="InterPro" id="IPR037471">
    <property type="entry name" value="TIC56"/>
</dbReference>
<protein>
    <submittedName>
        <fullName evidence="1">Uncharacterized protein</fullName>
    </submittedName>
</protein>
<reference evidence="1 2" key="1">
    <citation type="journal article" date="2023" name="Life. Sci Alliance">
        <title>Evolutionary insights into 3D genome organization and epigenetic landscape of Vigna mungo.</title>
        <authorList>
            <person name="Junaid A."/>
            <person name="Singh B."/>
            <person name="Bhatia S."/>
        </authorList>
    </citation>
    <scope>NUCLEOTIDE SEQUENCE [LARGE SCALE GENOMIC DNA]</scope>
    <source>
        <strain evidence="1">Urdbean</strain>
    </source>
</reference>
<dbReference type="GO" id="GO:0009706">
    <property type="term" value="C:chloroplast inner membrane"/>
    <property type="evidence" value="ECO:0007669"/>
    <property type="project" value="TreeGrafter"/>
</dbReference>
<keyword evidence="2" id="KW-1185">Reference proteome</keyword>
<dbReference type="Proteomes" id="UP001374535">
    <property type="component" value="Chromosome 3"/>
</dbReference>
<evidence type="ECO:0000313" key="2">
    <source>
        <dbReference type="Proteomes" id="UP001374535"/>
    </source>
</evidence>
<accession>A0AAQ3NXI2</accession>
<dbReference type="PANTHER" id="PTHR37755:SF1">
    <property type="entry name" value="PROTEIN TIC 56, CHLOROPLASTIC"/>
    <property type="match status" value="1"/>
</dbReference>
<organism evidence="1 2">
    <name type="scientific">Vigna mungo</name>
    <name type="common">Black gram</name>
    <name type="synonym">Phaseolus mungo</name>
    <dbReference type="NCBI Taxonomy" id="3915"/>
    <lineage>
        <taxon>Eukaryota</taxon>
        <taxon>Viridiplantae</taxon>
        <taxon>Streptophyta</taxon>
        <taxon>Embryophyta</taxon>
        <taxon>Tracheophyta</taxon>
        <taxon>Spermatophyta</taxon>
        <taxon>Magnoliopsida</taxon>
        <taxon>eudicotyledons</taxon>
        <taxon>Gunneridae</taxon>
        <taxon>Pentapetalae</taxon>
        <taxon>rosids</taxon>
        <taxon>fabids</taxon>
        <taxon>Fabales</taxon>
        <taxon>Fabaceae</taxon>
        <taxon>Papilionoideae</taxon>
        <taxon>50 kb inversion clade</taxon>
        <taxon>NPAAA clade</taxon>
        <taxon>indigoferoid/millettioid clade</taxon>
        <taxon>Phaseoleae</taxon>
        <taxon>Vigna</taxon>
    </lineage>
</organism>
<proteinExistence type="predicted"/>
<dbReference type="PANTHER" id="PTHR37755">
    <property type="entry name" value="PROTEIN TIC 56, CHLOROPLASTIC"/>
    <property type="match status" value="1"/>
</dbReference>
<dbReference type="EMBL" id="CP144698">
    <property type="protein sequence ID" value="WVZ16872.1"/>
    <property type="molecule type" value="Genomic_DNA"/>
</dbReference>
<dbReference type="GO" id="GO:0045037">
    <property type="term" value="P:protein import into chloroplast stroma"/>
    <property type="evidence" value="ECO:0007669"/>
    <property type="project" value="TreeGrafter"/>
</dbReference>
<gene>
    <name evidence="1" type="ORF">V8G54_009854</name>
</gene>
<sequence length="264" mass="30635">MASINFNPFGGNWFSKPPNPLSLPSFPNNAFNLADAPSLHPNFAAISLPNPFRRKPKENANEPSEPGHFEMLARQALWEAATRPDHRHTPEVDKILAENDAAFGSDDSVFEKRENATEEEIRENAELVDMMRSSPLVQFLARAEEILDKMNELELKANEKPYHDEDAELWKEIPHIIGLDGRPMPRKAQKTRQEADDKFWDFARQFFFGLWNFRQRPYPPGKPIDAAQSIGYKNLERRYYDCELHSIFLFNPTYLPVFYVWVVL</sequence>
<evidence type="ECO:0000313" key="1">
    <source>
        <dbReference type="EMBL" id="WVZ16872.1"/>
    </source>
</evidence>
<dbReference type="AlphaFoldDB" id="A0AAQ3NXI2"/>
<name>A0AAQ3NXI2_VIGMU</name>